<keyword evidence="2" id="KW-1185">Reference proteome</keyword>
<evidence type="ECO:0000313" key="1">
    <source>
        <dbReference type="EMBL" id="CAK5114319.1"/>
    </source>
</evidence>
<evidence type="ECO:0000313" key="2">
    <source>
        <dbReference type="Proteomes" id="UP001497535"/>
    </source>
</evidence>
<accession>A0ACB1AZN9</accession>
<proteinExistence type="predicted"/>
<reference evidence="1" key="1">
    <citation type="submission" date="2023-11" db="EMBL/GenBank/DDBJ databases">
        <authorList>
            <person name="Poullet M."/>
        </authorList>
    </citation>
    <scope>NUCLEOTIDE SEQUENCE</scope>
    <source>
        <strain evidence="1">E1834</strain>
    </source>
</reference>
<sequence length="62" mass="7268">MNKKSREKQGSIEYEKIKQDKYEYANFKIRTTAGGPVCTQKKNLKRNNPQTVVTEINCKEIF</sequence>
<dbReference type="Proteomes" id="UP001497535">
    <property type="component" value="Unassembled WGS sequence"/>
</dbReference>
<name>A0ACB1AZN9_MELEN</name>
<comment type="caution">
    <text evidence="1">The sequence shown here is derived from an EMBL/GenBank/DDBJ whole genome shotgun (WGS) entry which is preliminary data.</text>
</comment>
<organism evidence="1 2">
    <name type="scientific">Meloidogyne enterolobii</name>
    <name type="common">Root-knot nematode worm</name>
    <name type="synonym">Meloidogyne mayaguensis</name>
    <dbReference type="NCBI Taxonomy" id="390850"/>
    <lineage>
        <taxon>Eukaryota</taxon>
        <taxon>Metazoa</taxon>
        <taxon>Ecdysozoa</taxon>
        <taxon>Nematoda</taxon>
        <taxon>Chromadorea</taxon>
        <taxon>Rhabditida</taxon>
        <taxon>Tylenchina</taxon>
        <taxon>Tylenchomorpha</taxon>
        <taxon>Tylenchoidea</taxon>
        <taxon>Meloidogynidae</taxon>
        <taxon>Meloidogyninae</taxon>
        <taxon>Meloidogyne</taxon>
    </lineage>
</organism>
<gene>
    <name evidence="1" type="ORF">MENTE1834_LOCUS45338</name>
</gene>
<dbReference type="EMBL" id="CAVMJV010000150">
    <property type="protein sequence ID" value="CAK5114319.1"/>
    <property type="molecule type" value="Genomic_DNA"/>
</dbReference>
<protein>
    <submittedName>
        <fullName evidence="1">Uncharacterized protein</fullName>
    </submittedName>
</protein>